<dbReference type="PANTHER" id="PTHR10773:SF19">
    <property type="match status" value="1"/>
</dbReference>
<evidence type="ECO:0000313" key="2">
    <source>
        <dbReference type="EMBL" id="CAH0731543.1"/>
    </source>
</evidence>
<reference evidence="2" key="1">
    <citation type="submission" date="2021-12" db="EMBL/GenBank/DDBJ databases">
        <authorList>
            <person name="Martin H S."/>
        </authorList>
    </citation>
    <scope>NUCLEOTIDE SEQUENCE</scope>
</reference>
<dbReference type="PANTHER" id="PTHR10773">
    <property type="entry name" value="DNA-DIRECTED RNA POLYMERASES I, II, AND III SUBUNIT RPABC2"/>
    <property type="match status" value="1"/>
</dbReference>
<sequence>MPFVLRARRGGSSQRVGTRDRVLWKLGRRFYIKCSKMALENQSSTDKKEWSDLSQDPTDPLTRNNNNNNNDNCDYAKDYETPSTIILPKATTSTTSNFSTILPSENSSCSTDTEDAFFIEHDQIPTNGLGYNKDQSKLLETSNECIKNNNSNDKYNSYNKLIVSKQTPFDIENVLDSECSQNSTPVLSVDEVAIPESNAPISNENAVENLNPNAQMQRDSRIELILPPKKRPRDPSMFTDNTVKKQKVSNLGQEGRKRINQNLKGKYINPPCKCVYKCYSKIDYNERLDISQKFWELEDKQKQLDFLLSHTDKFKKNSSKNRNVTNNRLFTFKYKLPILSKDIEVTVCKKMFLNTLMINDKLVRIAWDNFENGKEFVQSKRGRRKIHKKVIVKTMVKSVRDHVNSFIPVGSQYLGENINKLYLDGSLNISRMFRLYNEWLDPNKYIRRAKTEKQYRDLVKKNLDLGFYISNNNQYNQTDFLIQNNNSSTVTENKSWNPKDLCNGDERSNAHTYDAPLVPCLTDCKEHFCRDHEQPSIEENQYDTDINLKSFNNYSEYHNHSLTSGDIKCNCLKTVKPPLKDNYLNNLEQLNSEVRSVSTSPLFTSTTITTEAQNVANIPLPPAELQENINQTSNLSLLLRRKLKKSSQKHLIKRYNIILGDSIGRPCTCVHKCSDKLNDNERNKIYQKFRDLGDKQKQFDYIIAFTEKYKKKRCVSRNTISHRNFTFKYKLPTSKGTTVNVCKRMFLNTLVVSDNTVKTAWEKYEEDLKDVTPDTKVHPKNMRTVIKTMVKSVRDHVNSFIPVETHFLGRKSNKLYLDGSLDIPRMFKLYNEWLDPNKYARRVKTQRKYREIVSKNFNLGFYITKKDECDQCQTFRKLSIPSDEQTARHIIHTQNIVTAHNKKNQDKLEASVSNGKIISAIFDIEKLLPCPHGQESIFNNKRKLLCFNLPILDMSSKRPVCYMWDECVAKNGANEVSSCFFDFLNANIEKGVEEFRFWSENDESRNHVIFYVYITVALTSKVNIYHNFHVKDHVQSEVTSVHSVIEKVSSTKHIFTPEEWKVLVKWARTNCQEPYKVIDMTQNDFYDFQSHVNDLEWHKDIEGKTVLWNEVREVFISSDDPSKIKFRYDFNQEYEIIDTRIRSESLEISRAYNKMLPLCDAKYRDLMFLCDSGNIPEKYVRFYKKLPHNSEN</sequence>
<evidence type="ECO:0000256" key="1">
    <source>
        <dbReference type="SAM" id="MobiDB-lite"/>
    </source>
</evidence>
<accession>A0A8J9VVZ9</accession>
<feature type="compositionally biased region" description="Polar residues" evidence="1">
    <location>
        <begin position="52"/>
        <end position="63"/>
    </location>
</feature>
<feature type="non-terminal residue" evidence="2">
    <location>
        <position position="1192"/>
    </location>
</feature>
<protein>
    <submittedName>
        <fullName evidence="2">Uncharacterized protein</fullName>
    </submittedName>
</protein>
<dbReference type="EMBL" id="OV170229">
    <property type="protein sequence ID" value="CAH0731543.1"/>
    <property type="molecule type" value="Genomic_DNA"/>
</dbReference>
<dbReference type="Proteomes" id="UP000838878">
    <property type="component" value="Chromosome 9"/>
</dbReference>
<evidence type="ECO:0000313" key="3">
    <source>
        <dbReference type="Proteomes" id="UP000838878"/>
    </source>
</evidence>
<keyword evidence="3" id="KW-1185">Reference proteome</keyword>
<name>A0A8J9VVZ9_9NEOP</name>
<feature type="region of interest" description="Disordered" evidence="1">
    <location>
        <begin position="43"/>
        <end position="75"/>
    </location>
</feature>
<dbReference type="AlphaFoldDB" id="A0A8J9VVZ9"/>
<gene>
    <name evidence="2" type="ORF">BINO364_LOCUS16381</name>
</gene>
<proteinExistence type="predicted"/>
<dbReference type="OrthoDB" id="6923653at2759"/>
<organism evidence="2 3">
    <name type="scientific">Brenthis ino</name>
    <name type="common">lesser marbled fritillary</name>
    <dbReference type="NCBI Taxonomy" id="405034"/>
    <lineage>
        <taxon>Eukaryota</taxon>
        <taxon>Metazoa</taxon>
        <taxon>Ecdysozoa</taxon>
        <taxon>Arthropoda</taxon>
        <taxon>Hexapoda</taxon>
        <taxon>Insecta</taxon>
        <taxon>Pterygota</taxon>
        <taxon>Neoptera</taxon>
        <taxon>Endopterygota</taxon>
        <taxon>Lepidoptera</taxon>
        <taxon>Glossata</taxon>
        <taxon>Ditrysia</taxon>
        <taxon>Papilionoidea</taxon>
        <taxon>Nymphalidae</taxon>
        <taxon>Heliconiinae</taxon>
        <taxon>Argynnini</taxon>
        <taxon>Brenthis</taxon>
    </lineage>
</organism>